<evidence type="ECO:0000313" key="3">
    <source>
        <dbReference type="Proteomes" id="UP000316905"/>
    </source>
</evidence>
<name>A0A562PYX2_9PSED</name>
<keyword evidence="1" id="KW-1133">Transmembrane helix</keyword>
<dbReference type="Proteomes" id="UP000316905">
    <property type="component" value="Unassembled WGS sequence"/>
</dbReference>
<dbReference type="AlphaFoldDB" id="A0A562PYX2"/>
<sequence length="197" mass="21899">MTQIDAEQKPGRKLGFIGTWLLVQLVFLVIAGVWVAIGTMVGDGYRVTNLALFGLCALPPTSFLALWGVRAALGGRIAKLIFGLISTAAVIGAVWFSKHDTVLMASVVWLVTAVPFFLISALVKLIREKEQAFAERRAKRLQRCVCSYEEADEYVWLGQTTTNGTNQAIRDLRKFQEHVEQQMIHDSVPGTQHPTWL</sequence>
<gene>
    <name evidence="2" type="ORF">IQ22_03916</name>
</gene>
<keyword evidence="1" id="KW-0472">Membrane</keyword>
<proteinExistence type="predicted"/>
<keyword evidence="3" id="KW-1185">Reference proteome</keyword>
<organism evidence="2 3">
    <name type="scientific">Pseudomonas duriflava</name>
    <dbReference type="NCBI Taxonomy" id="459528"/>
    <lineage>
        <taxon>Bacteria</taxon>
        <taxon>Pseudomonadati</taxon>
        <taxon>Pseudomonadota</taxon>
        <taxon>Gammaproteobacteria</taxon>
        <taxon>Pseudomonadales</taxon>
        <taxon>Pseudomonadaceae</taxon>
        <taxon>Pseudomonas</taxon>
    </lineage>
</organism>
<protein>
    <submittedName>
        <fullName evidence="2">Uncharacterized protein</fullName>
    </submittedName>
</protein>
<evidence type="ECO:0000256" key="1">
    <source>
        <dbReference type="SAM" id="Phobius"/>
    </source>
</evidence>
<comment type="caution">
    <text evidence="2">The sequence shown here is derived from an EMBL/GenBank/DDBJ whole genome shotgun (WGS) entry which is preliminary data.</text>
</comment>
<dbReference type="OrthoDB" id="9983098at2"/>
<feature type="transmembrane region" description="Helical" evidence="1">
    <location>
        <begin position="14"/>
        <end position="37"/>
    </location>
</feature>
<dbReference type="EMBL" id="VLKY01000016">
    <property type="protein sequence ID" value="TWI49593.1"/>
    <property type="molecule type" value="Genomic_DNA"/>
</dbReference>
<feature type="transmembrane region" description="Helical" evidence="1">
    <location>
        <begin position="80"/>
        <end position="97"/>
    </location>
</feature>
<accession>A0A562PYX2</accession>
<evidence type="ECO:0000313" key="2">
    <source>
        <dbReference type="EMBL" id="TWI49593.1"/>
    </source>
</evidence>
<feature type="transmembrane region" description="Helical" evidence="1">
    <location>
        <begin position="103"/>
        <end position="126"/>
    </location>
</feature>
<keyword evidence="1" id="KW-0812">Transmembrane</keyword>
<feature type="transmembrane region" description="Helical" evidence="1">
    <location>
        <begin position="49"/>
        <end position="68"/>
    </location>
</feature>
<dbReference type="RefSeq" id="WP_145144918.1">
    <property type="nucleotide sequence ID" value="NZ_VLKY01000016.1"/>
</dbReference>
<reference evidence="2 3" key="1">
    <citation type="journal article" date="2015" name="Stand. Genomic Sci.">
        <title>Genomic Encyclopedia of Bacterial and Archaeal Type Strains, Phase III: the genomes of soil and plant-associated and newly described type strains.</title>
        <authorList>
            <person name="Whitman W.B."/>
            <person name="Woyke T."/>
            <person name="Klenk H.P."/>
            <person name="Zhou Y."/>
            <person name="Lilburn T.G."/>
            <person name="Beck B.J."/>
            <person name="De Vos P."/>
            <person name="Vandamme P."/>
            <person name="Eisen J.A."/>
            <person name="Garrity G."/>
            <person name="Hugenholtz P."/>
            <person name="Kyrpides N.C."/>
        </authorList>
    </citation>
    <scope>NUCLEOTIDE SEQUENCE [LARGE SCALE GENOMIC DNA]</scope>
    <source>
        <strain evidence="2 3">CGMCC 1.6858</strain>
    </source>
</reference>